<comment type="caution">
    <text evidence="1">The sequence shown here is derived from an EMBL/GenBank/DDBJ whole genome shotgun (WGS) entry which is preliminary data.</text>
</comment>
<evidence type="ECO:0000313" key="1">
    <source>
        <dbReference type="EMBL" id="MBD2800064.1"/>
    </source>
</evidence>
<dbReference type="EMBL" id="JACXBF010000128">
    <property type="protein sequence ID" value="MBD2800064.1"/>
    <property type="molecule type" value="Genomic_DNA"/>
</dbReference>
<proteinExistence type="predicted"/>
<dbReference type="RefSeq" id="WP_323868645.1">
    <property type="nucleotide sequence ID" value="NZ_JACXBF010000128.1"/>
</dbReference>
<sequence length="82" mass="9484">MRYQAALLAENEAHLTACPLTRQYLFKDKCLIDENTTMTPVMASLYELKIITTNNKNRQLFQAHTLIALLPRLYCHDFVAII</sequence>
<organism evidence="1">
    <name type="scientific">Xenorhabdus szentirmaii</name>
    <dbReference type="NCBI Taxonomy" id="290112"/>
    <lineage>
        <taxon>Bacteria</taxon>
        <taxon>Pseudomonadati</taxon>
        <taxon>Pseudomonadota</taxon>
        <taxon>Gammaproteobacteria</taxon>
        <taxon>Enterobacterales</taxon>
        <taxon>Morganellaceae</taxon>
        <taxon>Xenorhabdus</taxon>
    </lineage>
</organism>
<reference evidence="1" key="1">
    <citation type="submission" date="2020-09" db="EMBL/GenBank/DDBJ databases">
        <authorList>
            <person name="Palma L."/>
            <person name="Caballero P."/>
            <person name="Berry C."/>
            <person name="Del Valle E."/>
        </authorList>
    </citation>
    <scope>NUCLEOTIDE SEQUENCE</scope>
    <source>
        <strain evidence="1">M</strain>
    </source>
</reference>
<dbReference type="Proteomes" id="UP001193920">
    <property type="component" value="Unassembled WGS sequence"/>
</dbReference>
<reference evidence="1" key="2">
    <citation type="journal article" date="2024" name="Toxins">
        <title>Genome Sequence Analysis of Native Xenorhabdus Strains Isolated from Entomopathogenic Nematodes in Argentina.</title>
        <authorList>
            <person name="Palma L."/>
            <person name="Frizzo L."/>
            <person name="Kaiser S."/>
            <person name="Berry C."/>
            <person name="Caballero P."/>
            <person name="Bode H.B."/>
            <person name="Del Valle E.E."/>
        </authorList>
    </citation>
    <scope>NUCLEOTIDE SEQUENCE</scope>
    <source>
        <strain evidence="1">M</strain>
    </source>
</reference>
<name>A0AAW3YSN5_9GAMM</name>
<protein>
    <submittedName>
        <fullName evidence="1">Uncharacterized protein</fullName>
    </submittedName>
</protein>
<dbReference type="AlphaFoldDB" id="A0AAW3YSN5"/>
<gene>
    <name evidence="1" type="ORF">ID854_06230</name>
</gene>
<accession>A0AAW3YSN5</accession>